<evidence type="ECO:0000313" key="8">
    <source>
        <dbReference type="Proteomes" id="UP000199256"/>
    </source>
</evidence>
<dbReference type="NCBIfam" id="TIGR03953">
    <property type="entry name" value="rplD_bact"/>
    <property type="match status" value="1"/>
</dbReference>
<dbReference type="STRING" id="1396821.SAMN05444515_10327"/>
<comment type="similarity">
    <text evidence="1 5">Belongs to the universal ribosomal protein uL4 family.</text>
</comment>
<dbReference type="InterPro" id="IPR013005">
    <property type="entry name" value="Ribosomal_uL4-like"/>
</dbReference>
<accession>A0A1H7I4P1</accession>
<dbReference type="EMBL" id="FOAA01000003">
    <property type="protein sequence ID" value="SEK57388.1"/>
    <property type="molecule type" value="Genomic_DNA"/>
</dbReference>
<comment type="function">
    <text evidence="5">Forms part of the polypeptide exit tunnel.</text>
</comment>
<gene>
    <name evidence="5" type="primary">rplD</name>
    <name evidence="7" type="ORF">SAMN05444515_10327</name>
</gene>
<dbReference type="Pfam" id="PF00573">
    <property type="entry name" value="Ribosomal_L4"/>
    <property type="match status" value="1"/>
</dbReference>
<keyword evidence="3 5" id="KW-0687">Ribonucleoprotein</keyword>
<dbReference type="RefSeq" id="WP_090251246.1">
    <property type="nucleotide sequence ID" value="NZ_FOAA01000003.1"/>
</dbReference>
<name>A0A1H7I4P1_9GAMM</name>
<dbReference type="SUPFAM" id="SSF52166">
    <property type="entry name" value="Ribosomal protein L4"/>
    <property type="match status" value="1"/>
</dbReference>
<dbReference type="HAMAP" id="MF_01328_B">
    <property type="entry name" value="Ribosomal_uL4_B"/>
    <property type="match status" value="1"/>
</dbReference>
<reference evidence="8" key="1">
    <citation type="submission" date="2016-10" db="EMBL/GenBank/DDBJ databases">
        <authorList>
            <person name="Varghese N."/>
            <person name="Submissions S."/>
        </authorList>
    </citation>
    <scope>NUCLEOTIDE SEQUENCE [LARGE SCALE GENOMIC DNA]</scope>
    <source>
        <strain evidence="8">DSM 241</strain>
    </source>
</reference>
<dbReference type="AlphaFoldDB" id="A0A1H7I4P1"/>
<evidence type="ECO:0000256" key="5">
    <source>
        <dbReference type="HAMAP-Rule" id="MF_01328"/>
    </source>
</evidence>
<keyword evidence="8" id="KW-1185">Reference proteome</keyword>
<dbReference type="GO" id="GO:1990904">
    <property type="term" value="C:ribonucleoprotein complex"/>
    <property type="evidence" value="ECO:0007669"/>
    <property type="project" value="UniProtKB-KW"/>
</dbReference>
<dbReference type="GO" id="GO:0019843">
    <property type="term" value="F:rRNA binding"/>
    <property type="evidence" value="ECO:0007669"/>
    <property type="project" value="UniProtKB-UniRule"/>
</dbReference>
<keyword evidence="5" id="KW-0699">rRNA-binding</keyword>
<dbReference type="GO" id="GO:0006412">
    <property type="term" value="P:translation"/>
    <property type="evidence" value="ECO:0007669"/>
    <property type="project" value="UniProtKB-UniRule"/>
</dbReference>
<sequence>MKLQVQDTQQGVDVSDVAFARDFNETLVHQAVVAHMAGGRSGTKAQKTRAQVRGGGAKPWRQKGTGRARAGTIRSPLWRGGGKIFAASPRSYAQKLNRKMYRAAMASIFSELVRQERLVVVEDFKVGEPRTKALIAKLSELGLESALIVATEADANLYLSARNLPKVDVLDVAEINPVSLVGAEKVLITVSALKHVEGWLS</sequence>
<dbReference type="PANTHER" id="PTHR10746:SF6">
    <property type="entry name" value="LARGE RIBOSOMAL SUBUNIT PROTEIN UL4M"/>
    <property type="match status" value="1"/>
</dbReference>
<comment type="subunit">
    <text evidence="5">Part of the 50S ribosomal subunit.</text>
</comment>
<protein>
    <recommendedName>
        <fullName evidence="4 5">Large ribosomal subunit protein uL4</fullName>
    </recommendedName>
</protein>
<dbReference type="InterPro" id="IPR023574">
    <property type="entry name" value="Ribosomal_uL4_dom_sf"/>
</dbReference>
<feature type="region of interest" description="Disordered" evidence="6">
    <location>
        <begin position="38"/>
        <end position="69"/>
    </location>
</feature>
<evidence type="ECO:0000256" key="3">
    <source>
        <dbReference type="ARBA" id="ARBA00023274"/>
    </source>
</evidence>
<evidence type="ECO:0000256" key="2">
    <source>
        <dbReference type="ARBA" id="ARBA00022980"/>
    </source>
</evidence>
<evidence type="ECO:0000256" key="6">
    <source>
        <dbReference type="SAM" id="MobiDB-lite"/>
    </source>
</evidence>
<organism evidence="7 8">
    <name type="scientific">Ectothiorhodospira marina</name>
    <dbReference type="NCBI Taxonomy" id="1396821"/>
    <lineage>
        <taxon>Bacteria</taxon>
        <taxon>Pseudomonadati</taxon>
        <taxon>Pseudomonadota</taxon>
        <taxon>Gammaproteobacteria</taxon>
        <taxon>Chromatiales</taxon>
        <taxon>Ectothiorhodospiraceae</taxon>
        <taxon>Ectothiorhodospira</taxon>
    </lineage>
</organism>
<proteinExistence type="inferred from homology"/>
<dbReference type="Gene3D" id="3.40.1370.10">
    <property type="match status" value="1"/>
</dbReference>
<dbReference type="OrthoDB" id="9803201at2"/>
<dbReference type="PANTHER" id="PTHR10746">
    <property type="entry name" value="50S RIBOSOMAL PROTEIN L4"/>
    <property type="match status" value="1"/>
</dbReference>
<evidence type="ECO:0000256" key="4">
    <source>
        <dbReference type="ARBA" id="ARBA00035244"/>
    </source>
</evidence>
<keyword evidence="5" id="KW-0694">RNA-binding</keyword>
<evidence type="ECO:0000256" key="1">
    <source>
        <dbReference type="ARBA" id="ARBA00010528"/>
    </source>
</evidence>
<dbReference type="InterPro" id="IPR002136">
    <property type="entry name" value="Ribosomal_uL4"/>
</dbReference>
<comment type="function">
    <text evidence="5">One of the primary rRNA binding proteins, this protein initially binds near the 5'-end of the 23S rRNA. It is important during the early stages of 50S assembly. It makes multiple contacts with different domains of the 23S rRNA in the assembled 50S subunit and ribosome.</text>
</comment>
<evidence type="ECO:0000313" key="7">
    <source>
        <dbReference type="EMBL" id="SEK57388.1"/>
    </source>
</evidence>
<dbReference type="GO" id="GO:0003735">
    <property type="term" value="F:structural constituent of ribosome"/>
    <property type="evidence" value="ECO:0007669"/>
    <property type="project" value="InterPro"/>
</dbReference>
<dbReference type="GO" id="GO:0005840">
    <property type="term" value="C:ribosome"/>
    <property type="evidence" value="ECO:0007669"/>
    <property type="project" value="UniProtKB-KW"/>
</dbReference>
<dbReference type="Proteomes" id="UP000199256">
    <property type="component" value="Unassembled WGS sequence"/>
</dbReference>
<keyword evidence="2 5" id="KW-0689">Ribosomal protein</keyword>